<name>A0ABW2N217_9ACTN</name>
<proteinExistence type="predicted"/>
<keyword evidence="6" id="KW-0418">Kinase</keyword>
<sequence>MLFKLGEDLITDDAQALVELVKNSYDADAQTVRVEIDTEHWFDRETGQELEDGEAGAAGAVRGRLSVRDDGHGMDLDVIRRGWLTVSNSGKRKFKAEGRTTRLGRTPLGDKGLGRLGVQRLGSIVQLETVPVSDVAPTTYKVSIDWSKFLDADSLSTVAIPVETQPYADGDVKPGTEIRVLGLNSLDYWEGKGELDLQKQLASILSPYDNAAGLRVFIKINGVDVDTRREARRLLDAAPTILRFAYANGQLEIESATQIVSLRGQSADQAATYRRLVVPDNGFAFATWLLREKAAKAKSLGAELGDDKYFLRFSRTIDLADAADSRHEVGDPGPFSGEISSFTFDRSEDSALDTMSELRSFAKGMSGIRVFRDGFGIRLDDDWLGLSRQQTTAASYYGLRPLNSAGYVNLSARDNVALEETSSREAFRDTPAWRGFYDLMQQVVKFARETQELVRRNWVTYAREQLTPTALPSTATPLEISDHISDRAAQAAGAKGRAEEAKATLKELDAIVDGLDTSAAGAGEALWVDPELQAAVTRASSEIRAAQTKLSSALVEVDGVLDMIRDLQGAAELLHEKISLADERVSDAWESVALGLSAEILAHEVDHIADRLRGRSHQILDYLRGQEPVDVRSIGYAEHVRASSAELARQVSRLNPSLRFRRETRGLHKVSDLVASAVEFHHPRLESRKITLVADIRQDFMIRINEGKFMQIIDNLVRNSEYWVSREVDSKRSDRGEITITVDSPFVQVQDNGPGVPMSVEDSLFDPFVTTKPAAVGRGLGLFVVSQLLDSEGGTVELADHRNHAGLRDRFDVDLRTLLVDPEPRTAGR</sequence>
<comment type="catalytic activity">
    <reaction evidence="1">
        <text>ATP + protein L-histidine = ADP + protein N-phospho-L-histidine.</text>
        <dbReference type="EC" id="2.7.13.3"/>
    </reaction>
</comment>
<dbReference type="InterPro" id="IPR036890">
    <property type="entry name" value="HATPase_C_sf"/>
</dbReference>
<keyword evidence="7 10" id="KW-0067">ATP-binding</keyword>
<dbReference type="PANTHER" id="PTHR43065:SF10">
    <property type="entry name" value="PEROXIDE STRESS-ACTIVATED HISTIDINE KINASE MAK3"/>
    <property type="match status" value="1"/>
</dbReference>
<evidence type="ECO:0000256" key="1">
    <source>
        <dbReference type="ARBA" id="ARBA00000085"/>
    </source>
</evidence>
<dbReference type="Proteomes" id="UP001596524">
    <property type="component" value="Unassembled WGS sequence"/>
</dbReference>
<evidence type="ECO:0000313" key="10">
    <source>
        <dbReference type="EMBL" id="MFC7360143.1"/>
    </source>
</evidence>
<evidence type="ECO:0000256" key="6">
    <source>
        <dbReference type="ARBA" id="ARBA00022777"/>
    </source>
</evidence>
<dbReference type="InterPro" id="IPR004358">
    <property type="entry name" value="Sig_transdc_His_kin-like_C"/>
</dbReference>
<evidence type="ECO:0000256" key="4">
    <source>
        <dbReference type="ARBA" id="ARBA00022679"/>
    </source>
</evidence>
<accession>A0ABW2N217</accession>
<protein>
    <recommendedName>
        <fullName evidence="2">histidine kinase</fullName>
        <ecNumber evidence="2">2.7.13.3</ecNumber>
    </recommendedName>
</protein>
<keyword evidence="11" id="KW-1185">Reference proteome</keyword>
<dbReference type="PANTHER" id="PTHR43065">
    <property type="entry name" value="SENSOR HISTIDINE KINASE"/>
    <property type="match status" value="1"/>
</dbReference>
<dbReference type="Gene3D" id="3.30.565.10">
    <property type="entry name" value="Histidine kinase-like ATPase, C-terminal domain"/>
    <property type="match status" value="2"/>
</dbReference>
<feature type="domain" description="Histidine kinase" evidence="9">
    <location>
        <begin position="600"/>
        <end position="817"/>
    </location>
</feature>
<reference evidence="11" key="1">
    <citation type="journal article" date="2019" name="Int. J. Syst. Evol. Microbiol.">
        <title>The Global Catalogue of Microorganisms (GCM) 10K type strain sequencing project: providing services to taxonomists for standard genome sequencing and annotation.</title>
        <authorList>
            <consortium name="The Broad Institute Genomics Platform"/>
            <consortium name="The Broad Institute Genome Sequencing Center for Infectious Disease"/>
            <person name="Wu L."/>
            <person name="Ma J."/>
        </authorList>
    </citation>
    <scope>NUCLEOTIDE SEQUENCE [LARGE SCALE GENOMIC DNA]</scope>
    <source>
        <strain evidence="11">FCH27</strain>
    </source>
</reference>
<gene>
    <name evidence="10" type="ORF">ACFQO6_07645</name>
</gene>
<dbReference type="PRINTS" id="PR00344">
    <property type="entry name" value="BCTRLSENSOR"/>
</dbReference>
<dbReference type="SUPFAM" id="SSF55874">
    <property type="entry name" value="ATPase domain of HSP90 chaperone/DNA topoisomerase II/histidine kinase"/>
    <property type="match status" value="2"/>
</dbReference>
<evidence type="ECO:0000313" key="11">
    <source>
        <dbReference type="Proteomes" id="UP001596524"/>
    </source>
</evidence>
<evidence type="ECO:0000259" key="9">
    <source>
        <dbReference type="PROSITE" id="PS50109"/>
    </source>
</evidence>
<keyword evidence="3" id="KW-0597">Phosphoprotein</keyword>
<comment type="caution">
    <text evidence="10">The sequence shown here is derived from an EMBL/GenBank/DDBJ whole genome shotgun (WGS) entry which is preliminary data.</text>
</comment>
<dbReference type="Pfam" id="PF02518">
    <property type="entry name" value="HATPase_c"/>
    <property type="match status" value="1"/>
</dbReference>
<dbReference type="SMART" id="SM00387">
    <property type="entry name" value="HATPase_c"/>
    <property type="match status" value="1"/>
</dbReference>
<dbReference type="Pfam" id="PF13589">
    <property type="entry name" value="HATPase_c_3"/>
    <property type="match status" value="1"/>
</dbReference>
<dbReference type="RefSeq" id="WP_255892001.1">
    <property type="nucleotide sequence ID" value="NZ_JAFMZM010000005.1"/>
</dbReference>
<dbReference type="InterPro" id="IPR005467">
    <property type="entry name" value="His_kinase_dom"/>
</dbReference>
<dbReference type="GO" id="GO:0005524">
    <property type="term" value="F:ATP binding"/>
    <property type="evidence" value="ECO:0007669"/>
    <property type="project" value="UniProtKB-KW"/>
</dbReference>
<dbReference type="EMBL" id="JBHTCH010000006">
    <property type="protein sequence ID" value="MFC7360143.1"/>
    <property type="molecule type" value="Genomic_DNA"/>
</dbReference>
<evidence type="ECO:0000256" key="8">
    <source>
        <dbReference type="ARBA" id="ARBA00023012"/>
    </source>
</evidence>
<dbReference type="InterPro" id="IPR003594">
    <property type="entry name" value="HATPase_dom"/>
</dbReference>
<keyword evidence="8" id="KW-0902">Two-component regulatory system</keyword>
<keyword evidence="5" id="KW-0547">Nucleotide-binding</keyword>
<keyword evidence="4" id="KW-0808">Transferase</keyword>
<evidence type="ECO:0000256" key="7">
    <source>
        <dbReference type="ARBA" id="ARBA00022840"/>
    </source>
</evidence>
<dbReference type="PROSITE" id="PS50109">
    <property type="entry name" value="HIS_KIN"/>
    <property type="match status" value="1"/>
</dbReference>
<organism evidence="10 11">
    <name type="scientific">Nocardioides astragali</name>
    <dbReference type="NCBI Taxonomy" id="1776736"/>
    <lineage>
        <taxon>Bacteria</taxon>
        <taxon>Bacillati</taxon>
        <taxon>Actinomycetota</taxon>
        <taxon>Actinomycetes</taxon>
        <taxon>Propionibacteriales</taxon>
        <taxon>Nocardioidaceae</taxon>
        <taxon>Nocardioides</taxon>
    </lineage>
</organism>
<evidence type="ECO:0000256" key="5">
    <source>
        <dbReference type="ARBA" id="ARBA00022741"/>
    </source>
</evidence>
<evidence type="ECO:0000256" key="3">
    <source>
        <dbReference type="ARBA" id="ARBA00022553"/>
    </source>
</evidence>
<evidence type="ECO:0000256" key="2">
    <source>
        <dbReference type="ARBA" id="ARBA00012438"/>
    </source>
</evidence>
<dbReference type="EC" id="2.7.13.3" evidence="2"/>